<dbReference type="InterPro" id="IPR007206">
    <property type="entry name" value="Protein_HGH1_C"/>
</dbReference>
<evidence type="ECO:0000313" key="6">
    <source>
        <dbReference type="EMBL" id="KAF2210683.1"/>
    </source>
</evidence>
<feature type="region of interest" description="Disordered" evidence="3">
    <location>
        <begin position="348"/>
        <end position="378"/>
    </location>
</feature>
<dbReference type="Pfam" id="PF04063">
    <property type="entry name" value="DUF383"/>
    <property type="match status" value="1"/>
</dbReference>
<feature type="domain" description="Protein HGH1 N-terminal" evidence="4">
    <location>
        <begin position="94"/>
        <end position="296"/>
    </location>
</feature>
<protein>
    <recommendedName>
        <fullName evidence="2">Protein HGH1 homolog</fullName>
    </recommendedName>
</protein>
<sequence>MPTELEELVEFLHHGNTQIRQIAAENLVGYSTSQPSLFKRNQLEPIKDLKLLIKDYAPIAKNALTILVNLTDDQEVVKSLIEDDACLESILRRVTDAKDTNANEHCMLLANLAKSDSITKLLTLKRSIPKEKNLSTSPLAIDQLLDCFVKGASGSYNPKADYDYLCYVFADISKHEAGRKHFLTPRTEGSTSSKDDSATEGEKVLPITKLIVFTEHKSTIRRRGVASTIKNVCFDIDAHPTLLRASEEDGVGLLPYILLPLMGSEEYSDADTEGMLDECQLLPPDKERETQNDIICIHLETLLLLTTTKEGRKVLRDVKVYPIVRELHAKVEDEDVRESVDRLVQVLQRGEEGDPDPAEEARKMALAQEAAEKGRVQEIEDEDEQIVEVL</sequence>
<dbReference type="Proteomes" id="UP000799539">
    <property type="component" value="Unassembled WGS sequence"/>
</dbReference>
<dbReference type="Gene3D" id="1.25.10.10">
    <property type="entry name" value="Leucine-rich Repeat Variant"/>
    <property type="match status" value="1"/>
</dbReference>
<gene>
    <name evidence="6" type="ORF">CERZMDRAFT_44946</name>
</gene>
<dbReference type="InterPro" id="IPR016024">
    <property type="entry name" value="ARM-type_fold"/>
</dbReference>
<dbReference type="Pfam" id="PF04064">
    <property type="entry name" value="DUF384"/>
    <property type="match status" value="1"/>
</dbReference>
<feature type="domain" description="Protein HGH1 C-terminal" evidence="5">
    <location>
        <begin position="301"/>
        <end position="354"/>
    </location>
</feature>
<reference evidence="6" key="1">
    <citation type="journal article" date="2020" name="Stud. Mycol.">
        <title>101 Dothideomycetes genomes: a test case for predicting lifestyles and emergence of pathogens.</title>
        <authorList>
            <person name="Haridas S."/>
            <person name="Albert R."/>
            <person name="Binder M."/>
            <person name="Bloem J."/>
            <person name="Labutti K."/>
            <person name="Salamov A."/>
            <person name="Andreopoulos B."/>
            <person name="Baker S."/>
            <person name="Barry K."/>
            <person name="Bills G."/>
            <person name="Bluhm B."/>
            <person name="Cannon C."/>
            <person name="Castanera R."/>
            <person name="Culley D."/>
            <person name="Daum C."/>
            <person name="Ezra D."/>
            <person name="Gonzalez J."/>
            <person name="Henrissat B."/>
            <person name="Kuo A."/>
            <person name="Liang C."/>
            <person name="Lipzen A."/>
            <person name="Lutzoni F."/>
            <person name="Magnuson J."/>
            <person name="Mondo S."/>
            <person name="Nolan M."/>
            <person name="Ohm R."/>
            <person name="Pangilinan J."/>
            <person name="Park H.-J."/>
            <person name="Ramirez L."/>
            <person name="Alfaro M."/>
            <person name="Sun H."/>
            <person name="Tritt A."/>
            <person name="Yoshinaga Y."/>
            <person name="Zwiers L.-H."/>
            <person name="Turgeon B."/>
            <person name="Goodwin S."/>
            <person name="Spatafora J."/>
            <person name="Crous P."/>
            <person name="Grigoriev I."/>
        </authorList>
    </citation>
    <scope>NUCLEOTIDE SEQUENCE</scope>
    <source>
        <strain evidence="6">SCOH1-5</strain>
    </source>
</reference>
<dbReference type="InterPro" id="IPR011989">
    <property type="entry name" value="ARM-like"/>
</dbReference>
<dbReference type="InterPro" id="IPR007205">
    <property type="entry name" value="Protein_HGH1_N"/>
</dbReference>
<comment type="similarity">
    <text evidence="1">Belongs to the HGH1 family.</text>
</comment>
<dbReference type="PANTHER" id="PTHR13387">
    <property type="entry name" value="PROTEIN HGH1 HOMOLOG"/>
    <property type="match status" value="1"/>
</dbReference>
<name>A0A6A6FBH9_9PEZI</name>
<dbReference type="EMBL" id="ML992680">
    <property type="protein sequence ID" value="KAF2210683.1"/>
    <property type="molecule type" value="Genomic_DNA"/>
</dbReference>
<evidence type="ECO:0000313" key="7">
    <source>
        <dbReference type="Proteomes" id="UP000799539"/>
    </source>
</evidence>
<dbReference type="SUPFAM" id="SSF48371">
    <property type="entry name" value="ARM repeat"/>
    <property type="match status" value="1"/>
</dbReference>
<keyword evidence="7" id="KW-1185">Reference proteome</keyword>
<evidence type="ECO:0000259" key="5">
    <source>
        <dbReference type="Pfam" id="PF04064"/>
    </source>
</evidence>
<evidence type="ECO:0000259" key="4">
    <source>
        <dbReference type="Pfam" id="PF04063"/>
    </source>
</evidence>
<organism evidence="6 7">
    <name type="scientific">Cercospora zeae-maydis SCOH1-5</name>
    <dbReference type="NCBI Taxonomy" id="717836"/>
    <lineage>
        <taxon>Eukaryota</taxon>
        <taxon>Fungi</taxon>
        <taxon>Dikarya</taxon>
        <taxon>Ascomycota</taxon>
        <taxon>Pezizomycotina</taxon>
        <taxon>Dothideomycetes</taxon>
        <taxon>Dothideomycetidae</taxon>
        <taxon>Mycosphaerellales</taxon>
        <taxon>Mycosphaerellaceae</taxon>
        <taxon>Cercospora</taxon>
    </lineage>
</organism>
<dbReference type="InterPro" id="IPR039717">
    <property type="entry name" value="Hgh1"/>
</dbReference>
<dbReference type="OrthoDB" id="338814at2759"/>
<evidence type="ECO:0000256" key="1">
    <source>
        <dbReference type="ARBA" id="ARBA00006712"/>
    </source>
</evidence>
<accession>A0A6A6FBH9</accession>
<dbReference type="PANTHER" id="PTHR13387:SF9">
    <property type="entry name" value="PROTEIN HGH1 HOMOLOG"/>
    <property type="match status" value="1"/>
</dbReference>
<proteinExistence type="inferred from homology"/>
<dbReference type="AlphaFoldDB" id="A0A6A6FBH9"/>
<evidence type="ECO:0000256" key="2">
    <source>
        <dbReference type="ARBA" id="ARBA00014076"/>
    </source>
</evidence>
<evidence type="ECO:0000256" key="3">
    <source>
        <dbReference type="SAM" id="MobiDB-lite"/>
    </source>
</evidence>